<keyword evidence="3" id="KW-1185">Reference proteome</keyword>
<dbReference type="EMBL" id="NHYE01005107">
    <property type="protein sequence ID" value="PPQ76892.1"/>
    <property type="molecule type" value="Genomic_DNA"/>
</dbReference>
<sequence length="546" mass="59401">MSTNNLTSASSANATLPPADSLPPRLFADLAAAVRGDHPAMARWSHPRDLICPGDPNAQWHIVEAHGLVFAYTSDQLTLRDLISFEDVDMIPVENWQQVVGFYIGRFSDRRRLSERVAAAARASARGTVLAPADVASTAPSSAEPNLVPAVVANDSTRAPRTLPALGPAFSLSEPHTTVPDIPSRPPSRFLAFSPDAIARMTPRTWELTAEVALADLAAERARRTREAAESTTSDAEMHDAGSDDYDDAPIVPADKGKGKASATKRYRVIKKMKLSKTGSTKVIRWGYKAKPKIVLEGFDSSQGDDDDDDDDDYEDRGGGDDDDEEEDDDDDDDDDGYSGDEHCGSKHRRRDDDDEDDDGNVGEGDVEDDSSSEYESARESFEEQSVRDALEAEDTPVRSSSSQTTHVSATPSPRPSSNTRVFRPLFSDSDLAPHSPHHARDTPPFRYLDSAVETPSELNITFPPTPPASNVAEPPSSQRSNLSPASFSSPPVAGPSSSQHPPSSAPSPSSSDCLVWEDYTDEQEEMIARLLFKEHEKHMERTSLD</sequence>
<evidence type="ECO:0000256" key="1">
    <source>
        <dbReference type="SAM" id="MobiDB-lite"/>
    </source>
</evidence>
<feature type="compositionally biased region" description="Acidic residues" evidence="1">
    <location>
        <begin position="353"/>
        <end position="373"/>
    </location>
</feature>
<feature type="compositionally biased region" description="Polar residues" evidence="1">
    <location>
        <begin position="398"/>
        <end position="421"/>
    </location>
</feature>
<feature type="compositionally biased region" description="Basic and acidic residues" evidence="1">
    <location>
        <begin position="376"/>
        <end position="391"/>
    </location>
</feature>
<feature type="compositionally biased region" description="Low complexity" evidence="1">
    <location>
        <begin position="496"/>
        <end position="512"/>
    </location>
</feature>
<organism evidence="2 3">
    <name type="scientific">Gymnopilus dilepis</name>
    <dbReference type="NCBI Taxonomy" id="231916"/>
    <lineage>
        <taxon>Eukaryota</taxon>
        <taxon>Fungi</taxon>
        <taxon>Dikarya</taxon>
        <taxon>Basidiomycota</taxon>
        <taxon>Agaricomycotina</taxon>
        <taxon>Agaricomycetes</taxon>
        <taxon>Agaricomycetidae</taxon>
        <taxon>Agaricales</taxon>
        <taxon>Agaricineae</taxon>
        <taxon>Hymenogastraceae</taxon>
        <taxon>Gymnopilus</taxon>
    </lineage>
</organism>
<dbReference type="InParanoid" id="A0A409WEF6"/>
<feature type="region of interest" description="Disordered" evidence="1">
    <location>
        <begin position="224"/>
        <end position="263"/>
    </location>
</feature>
<comment type="caution">
    <text evidence="2">The sequence shown here is derived from an EMBL/GenBank/DDBJ whole genome shotgun (WGS) entry which is preliminary data.</text>
</comment>
<protein>
    <submittedName>
        <fullName evidence="2">Uncharacterized protein</fullName>
    </submittedName>
</protein>
<evidence type="ECO:0000313" key="2">
    <source>
        <dbReference type="EMBL" id="PPQ76892.1"/>
    </source>
</evidence>
<evidence type="ECO:0000313" key="3">
    <source>
        <dbReference type="Proteomes" id="UP000284706"/>
    </source>
</evidence>
<dbReference type="AlphaFoldDB" id="A0A409WEF6"/>
<name>A0A409WEF6_9AGAR</name>
<feature type="compositionally biased region" description="Polar residues" evidence="1">
    <location>
        <begin position="476"/>
        <end position="490"/>
    </location>
</feature>
<feature type="region of interest" description="Disordered" evidence="1">
    <location>
        <begin position="297"/>
        <end position="519"/>
    </location>
</feature>
<dbReference type="Proteomes" id="UP000284706">
    <property type="component" value="Unassembled WGS sequence"/>
</dbReference>
<gene>
    <name evidence="2" type="ORF">CVT26_000662</name>
</gene>
<accession>A0A409WEF6</accession>
<reference evidence="2 3" key="1">
    <citation type="journal article" date="2018" name="Evol. Lett.">
        <title>Horizontal gene cluster transfer increased hallucinogenic mushroom diversity.</title>
        <authorList>
            <person name="Reynolds H.T."/>
            <person name="Vijayakumar V."/>
            <person name="Gluck-Thaler E."/>
            <person name="Korotkin H.B."/>
            <person name="Matheny P.B."/>
            <person name="Slot J.C."/>
        </authorList>
    </citation>
    <scope>NUCLEOTIDE SEQUENCE [LARGE SCALE GENOMIC DNA]</scope>
    <source>
        <strain evidence="2 3">SRW20</strain>
    </source>
</reference>
<feature type="compositionally biased region" description="Acidic residues" evidence="1">
    <location>
        <begin position="303"/>
        <end position="339"/>
    </location>
</feature>
<proteinExistence type="predicted"/>